<dbReference type="InterPro" id="IPR003439">
    <property type="entry name" value="ABC_transporter-like_ATP-bd"/>
</dbReference>
<dbReference type="CDD" id="cd03235">
    <property type="entry name" value="ABC_Metallic_Cations"/>
    <property type="match status" value="1"/>
</dbReference>
<gene>
    <name evidence="6" type="ORF">A6D92_00280</name>
</gene>
<evidence type="ECO:0000256" key="3">
    <source>
        <dbReference type="ARBA" id="ARBA00022741"/>
    </source>
</evidence>
<dbReference type="SMART" id="SM00382">
    <property type="entry name" value="AAA"/>
    <property type="match status" value="1"/>
</dbReference>
<proteinExistence type="inferred from homology"/>
<comment type="similarity">
    <text evidence="1">Belongs to the ABC transporter superfamily.</text>
</comment>
<dbReference type="PANTHER" id="PTHR42734:SF17">
    <property type="entry name" value="METAL TRANSPORT SYSTEM ATP-BINDING PROTEIN TM_0124-RELATED"/>
    <property type="match status" value="1"/>
</dbReference>
<evidence type="ECO:0000313" key="7">
    <source>
        <dbReference type="Proteomes" id="UP000194267"/>
    </source>
</evidence>
<name>A0A1Y2T988_SYMTR</name>
<evidence type="ECO:0000256" key="2">
    <source>
        <dbReference type="ARBA" id="ARBA00022448"/>
    </source>
</evidence>
<dbReference type="InterPro" id="IPR050153">
    <property type="entry name" value="Metal_Ion_Import_ABC"/>
</dbReference>
<dbReference type="InterPro" id="IPR003593">
    <property type="entry name" value="AAA+_ATPase"/>
</dbReference>
<evidence type="ECO:0000313" key="6">
    <source>
        <dbReference type="EMBL" id="OTA42294.1"/>
    </source>
</evidence>
<dbReference type="SUPFAM" id="SSF52540">
    <property type="entry name" value="P-loop containing nucleoside triphosphate hydrolases"/>
    <property type="match status" value="1"/>
</dbReference>
<dbReference type="Pfam" id="PF00005">
    <property type="entry name" value="ABC_tran"/>
    <property type="match status" value="1"/>
</dbReference>
<feature type="domain" description="ABC transporter" evidence="5">
    <location>
        <begin position="8"/>
        <end position="244"/>
    </location>
</feature>
<dbReference type="Gene3D" id="3.40.50.300">
    <property type="entry name" value="P-loop containing nucleotide triphosphate hydrolases"/>
    <property type="match status" value="1"/>
</dbReference>
<dbReference type="Proteomes" id="UP000194267">
    <property type="component" value="Unassembled WGS sequence"/>
</dbReference>
<evidence type="ECO:0000256" key="1">
    <source>
        <dbReference type="ARBA" id="ARBA00005417"/>
    </source>
</evidence>
<comment type="caution">
    <text evidence="6">The sequence shown here is derived from an EMBL/GenBank/DDBJ whole genome shotgun (WGS) entry which is preliminary data.</text>
</comment>
<dbReference type="InterPro" id="IPR027417">
    <property type="entry name" value="P-loop_NTPase"/>
</dbReference>
<keyword evidence="4 6" id="KW-0067">ATP-binding</keyword>
<dbReference type="EMBL" id="LWLV01000011">
    <property type="protein sequence ID" value="OTA42294.1"/>
    <property type="molecule type" value="Genomic_DNA"/>
</dbReference>
<dbReference type="AlphaFoldDB" id="A0A1Y2T988"/>
<dbReference type="PROSITE" id="PS50893">
    <property type="entry name" value="ABC_TRANSPORTER_2"/>
    <property type="match status" value="1"/>
</dbReference>
<dbReference type="GO" id="GO:0005524">
    <property type="term" value="F:ATP binding"/>
    <property type="evidence" value="ECO:0007669"/>
    <property type="project" value="UniProtKB-KW"/>
</dbReference>
<reference evidence="7" key="1">
    <citation type="submission" date="2016-04" db="EMBL/GenBank/DDBJ databases">
        <authorList>
            <person name="Antunes L.P."/>
            <person name="Martins L.F."/>
            <person name="Pereira R.V."/>
            <person name="Thomas A.M."/>
            <person name="Barbosa D."/>
            <person name="Nascimento L."/>
            <person name="Silva G.M."/>
            <person name="Condomitti G.W."/>
            <person name="Digiampietri L.A."/>
            <person name="Lombardi K.C."/>
            <person name="Ramos P.L."/>
            <person name="Quaggio R.B."/>
            <person name="Oliveira J.C."/>
            <person name="Pascon R.C."/>
            <person name="Cruz J.B."/>
            <person name="Silva A.M."/>
            <person name="Setubal J.C."/>
        </authorList>
    </citation>
    <scope>NUCLEOTIDE SEQUENCE [LARGE SCALE GENOMIC DNA]</scope>
</reference>
<evidence type="ECO:0000256" key="4">
    <source>
        <dbReference type="ARBA" id="ARBA00022840"/>
    </source>
</evidence>
<keyword evidence="3" id="KW-0547">Nucleotide-binding</keyword>
<protein>
    <submittedName>
        <fullName evidence="6">Zinc ABC transporter ATP-binding protein</fullName>
    </submittedName>
</protein>
<dbReference type="GO" id="GO:0016887">
    <property type="term" value="F:ATP hydrolysis activity"/>
    <property type="evidence" value="ECO:0007669"/>
    <property type="project" value="InterPro"/>
</dbReference>
<dbReference type="RefSeq" id="WP_375221961.1">
    <property type="nucleotide sequence ID" value="NZ_JACSIR010000171.1"/>
</dbReference>
<keyword evidence="2" id="KW-0813">Transport</keyword>
<evidence type="ECO:0000259" key="5">
    <source>
        <dbReference type="PROSITE" id="PS50893"/>
    </source>
</evidence>
<organism evidence="6 7">
    <name type="scientific">Symbiobacterium thermophilum</name>
    <dbReference type="NCBI Taxonomy" id="2734"/>
    <lineage>
        <taxon>Bacteria</taxon>
        <taxon>Bacillati</taxon>
        <taxon>Bacillota</taxon>
        <taxon>Clostridia</taxon>
        <taxon>Eubacteriales</taxon>
        <taxon>Symbiobacteriaceae</taxon>
        <taxon>Symbiobacterium</taxon>
    </lineage>
</organism>
<dbReference type="PANTHER" id="PTHR42734">
    <property type="entry name" value="METAL TRANSPORT SYSTEM ATP-BINDING PROTEIN TM_0124-RELATED"/>
    <property type="match status" value="1"/>
</dbReference>
<dbReference type="PROSITE" id="PS00211">
    <property type="entry name" value="ABC_TRANSPORTER_1"/>
    <property type="match status" value="1"/>
</dbReference>
<sequence>MVATSPVIEVRDVSFGYGKDLVLDRVSLTVGRGEYLGLIGPNGSGKTTLLRLILGLLPLTQGEIRLFGTPVQQFRERWRVGYVAQKAASFNSAFPATVEEVVSTGLTARRGLFRRFTASDRLAVRQALDRVGLLPYKDRLVGRLSGGQQQRVFIARALVSRPELLILDEPTVGVDASAEGQFYRLIRRLREEMGLTVILVSHDIGAITHEVSALACLNRRLFYHGSPADFGTEEHLCELYGHDVLRIHHHHHRGEGDGP</sequence>
<dbReference type="InterPro" id="IPR017871">
    <property type="entry name" value="ABC_transporter-like_CS"/>
</dbReference>
<dbReference type="FunFam" id="3.40.50.300:FF:000134">
    <property type="entry name" value="Iron-enterobactin ABC transporter ATP-binding protein"/>
    <property type="match status" value="1"/>
</dbReference>
<accession>A0A1Y2T988</accession>